<feature type="transmembrane region" description="Helical" evidence="5">
    <location>
        <begin position="174"/>
        <end position="193"/>
    </location>
</feature>
<dbReference type="GO" id="GO:0005262">
    <property type="term" value="F:calcium channel activity"/>
    <property type="evidence" value="ECO:0007669"/>
    <property type="project" value="TreeGrafter"/>
</dbReference>
<name>A0A3P3VLV7_9GAMM</name>
<dbReference type="Gene3D" id="1.20.1420.30">
    <property type="entry name" value="NCX, central ion-binding region"/>
    <property type="match status" value="1"/>
</dbReference>
<evidence type="ECO:0000256" key="4">
    <source>
        <dbReference type="ARBA" id="ARBA00023136"/>
    </source>
</evidence>
<keyword evidence="2 5" id="KW-0812">Transmembrane</keyword>
<feature type="domain" description="Sodium/calcium exchanger membrane region" evidence="6">
    <location>
        <begin position="4"/>
        <end position="144"/>
    </location>
</feature>
<evidence type="ECO:0000256" key="1">
    <source>
        <dbReference type="ARBA" id="ARBA00004141"/>
    </source>
</evidence>
<keyword evidence="8" id="KW-1185">Reference proteome</keyword>
<evidence type="ECO:0000313" key="7">
    <source>
        <dbReference type="EMBL" id="RRJ83725.1"/>
    </source>
</evidence>
<reference evidence="7 8" key="2">
    <citation type="submission" date="2018-12" db="EMBL/GenBank/DDBJ databases">
        <title>Simiduia agarivorans gen. nov., sp. nov., a marine, agarolytic bacterium isolated from shallow coastal water from Keelung, Taiwan.</title>
        <authorList>
            <person name="Shieh W.Y."/>
        </authorList>
    </citation>
    <scope>NUCLEOTIDE SEQUENCE [LARGE SCALE GENOMIC DNA]</scope>
    <source>
        <strain evidence="7 8">GTF-13</strain>
    </source>
</reference>
<keyword evidence="3 5" id="KW-1133">Transmembrane helix</keyword>
<dbReference type="AlphaFoldDB" id="A0A3P3VLV7"/>
<feature type="transmembrane region" description="Helical" evidence="5">
    <location>
        <begin position="35"/>
        <end position="62"/>
    </location>
</feature>
<dbReference type="EMBL" id="QWEZ01000001">
    <property type="protein sequence ID" value="RRJ83725.1"/>
    <property type="molecule type" value="Genomic_DNA"/>
</dbReference>
<evidence type="ECO:0000256" key="5">
    <source>
        <dbReference type="SAM" id="Phobius"/>
    </source>
</evidence>
<dbReference type="GO" id="GO:0008273">
    <property type="term" value="F:calcium, potassium:sodium antiporter activity"/>
    <property type="evidence" value="ECO:0007669"/>
    <property type="project" value="TreeGrafter"/>
</dbReference>
<dbReference type="Pfam" id="PF01699">
    <property type="entry name" value="Na_Ca_ex"/>
    <property type="match status" value="2"/>
</dbReference>
<proteinExistence type="predicted"/>
<accession>A0A3P3VLV7</accession>
<evidence type="ECO:0000259" key="6">
    <source>
        <dbReference type="Pfam" id="PF01699"/>
    </source>
</evidence>
<dbReference type="RefSeq" id="WP_125013968.1">
    <property type="nucleotide sequence ID" value="NZ_QWEZ01000001.1"/>
</dbReference>
<evidence type="ECO:0000256" key="3">
    <source>
        <dbReference type="ARBA" id="ARBA00022989"/>
    </source>
</evidence>
<feature type="transmembrane region" description="Helical" evidence="5">
    <location>
        <begin position="129"/>
        <end position="146"/>
    </location>
</feature>
<organism evidence="7 8">
    <name type="scientific">Aestuariirhabdus litorea</name>
    <dbReference type="NCBI Taxonomy" id="2528527"/>
    <lineage>
        <taxon>Bacteria</taxon>
        <taxon>Pseudomonadati</taxon>
        <taxon>Pseudomonadota</taxon>
        <taxon>Gammaproteobacteria</taxon>
        <taxon>Oceanospirillales</taxon>
        <taxon>Aestuariirhabdaceae</taxon>
        <taxon>Aestuariirhabdus</taxon>
    </lineage>
</organism>
<sequence>MLLALLSIAAGFAALIWSADRFVEGAAATARQLGMSPLLIGLTVVALGTSAPEILVSVMAALDDHTGLAAGNAIGSNIANIGLVLAITALIAPLPVKNSLILREIPLLVVVTLLAGACLFDLHLGVSDGLLLLSAMLVTLYLLFRWQKPPLANADQQLAQAEADEIPEMPLPRALGILLIGLVVLIISSRALVWGATEMALMFGVSDLVIGLTVVAVGTSLPELAASIASALKKHHEIALGNVVGSNLFNLLTVLAVPGLISPSSFGPEILMRDYLSMLGFTLLLAAMAWLALRRGGIGRLSGSILFACYSAYYVALYFTI</sequence>
<feature type="transmembrane region" description="Helical" evidence="5">
    <location>
        <begin position="74"/>
        <end position="94"/>
    </location>
</feature>
<dbReference type="PANTHER" id="PTHR10846">
    <property type="entry name" value="SODIUM/POTASSIUM/CALCIUM EXCHANGER"/>
    <property type="match status" value="1"/>
</dbReference>
<dbReference type="GO" id="GO:0006874">
    <property type="term" value="P:intracellular calcium ion homeostasis"/>
    <property type="evidence" value="ECO:0007669"/>
    <property type="project" value="TreeGrafter"/>
</dbReference>
<feature type="transmembrane region" description="Helical" evidence="5">
    <location>
        <begin position="238"/>
        <end position="263"/>
    </location>
</feature>
<evidence type="ECO:0000256" key="2">
    <source>
        <dbReference type="ARBA" id="ARBA00022692"/>
    </source>
</evidence>
<gene>
    <name evidence="7" type="ORF">D0544_00970</name>
</gene>
<comment type="caution">
    <text evidence="7">The sequence shown here is derived from an EMBL/GenBank/DDBJ whole genome shotgun (WGS) entry which is preliminary data.</text>
</comment>
<comment type="subcellular location">
    <subcellularLocation>
        <location evidence="1">Membrane</location>
        <topology evidence="1">Multi-pass membrane protein</topology>
    </subcellularLocation>
</comment>
<dbReference type="NCBIfam" id="TIGR00367">
    <property type="entry name" value="calcium/sodium antiporter"/>
    <property type="match status" value="1"/>
</dbReference>
<feature type="transmembrane region" description="Helical" evidence="5">
    <location>
        <begin position="299"/>
        <end position="319"/>
    </location>
</feature>
<dbReference type="Proteomes" id="UP000280792">
    <property type="component" value="Unassembled WGS sequence"/>
</dbReference>
<dbReference type="InterPro" id="IPR004481">
    <property type="entry name" value="K/Na/Ca-exchanger"/>
</dbReference>
<dbReference type="PANTHER" id="PTHR10846:SF8">
    <property type="entry name" value="INNER MEMBRANE PROTEIN YRBG"/>
    <property type="match status" value="1"/>
</dbReference>
<feature type="transmembrane region" description="Helical" evidence="5">
    <location>
        <begin position="275"/>
        <end position="293"/>
    </location>
</feature>
<evidence type="ECO:0000313" key="8">
    <source>
        <dbReference type="Proteomes" id="UP000280792"/>
    </source>
</evidence>
<dbReference type="GO" id="GO:0005886">
    <property type="term" value="C:plasma membrane"/>
    <property type="evidence" value="ECO:0007669"/>
    <property type="project" value="TreeGrafter"/>
</dbReference>
<dbReference type="InterPro" id="IPR044880">
    <property type="entry name" value="NCX_ion-bd_dom_sf"/>
</dbReference>
<protein>
    <submittedName>
        <fullName evidence="7">Calcium/sodium antiporter</fullName>
    </submittedName>
</protein>
<feature type="domain" description="Sodium/calcium exchanger membrane region" evidence="6">
    <location>
        <begin position="174"/>
        <end position="318"/>
    </location>
</feature>
<keyword evidence="4 5" id="KW-0472">Membrane</keyword>
<dbReference type="InterPro" id="IPR004837">
    <property type="entry name" value="NaCa_Exmemb"/>
</dbReference>
<reference evidence="7 8" key="1">
    <citation type="submission" date="2018-08" db="EMBL/GenBank/DDBJ databases">
        <authorList>
            <person name="Khan S.A."/>
        </authorList>
    </citation>
    <scope>NUCLEOTIDE SEQUENCE [LARGE SCALE GENOMIC DNA]</scope>
    <source>
        <strain evidence="7 8">GTF-13</strain>
    </source>
</reference>